<feature type="domain" description="RNA polymerase sigma-70 region 4" evidence="1">
    <location>
        <begin position="37"/>
        <end position="85"/>
    </location>
</feature>
<sequence>MKTMIKTKKRGVAKAVSPTSFSFESATIVKRLLAAAPARAREVLIRRFGLGTNPARETLEAIGDRSGITRERVRQIEAAGLDAIRTNKVFKESSAIFEEIAEYIHTLGAIVPEETLLAALGKDEKTRNRFRFFLMLDSTFFRERETNDFLARWHVDKATAKHIHDALSRLYASLSDDEVVSEGDLLDRFLDELKDVNDAYKNEEVMKRWLSLSKHIGSNPLAEWGRTSAPAIRIKGIRDYAYLAVKRHGAPMHFSAVAKTIGTLFSKKAHIATTHNELIKDPRFVLVGRGLYALTEWGYKPGVVRDVIREELEKEGPLKKDDIIKQVKRARFVKDNTILVNLNDARYFKRLKDGRYAAV</sequence>
<accession>A0A1F6EZ07</accession>
<dbReference type="GO" id="GO:0006352">
    <property type="term" value="P:DNA-templated transcription initiation"/>
    <property type="evidence" value="ECO:0007669"/>
    <property type="project" value="InterPro"/>
</dbReference>
<dbReference type="GO" id="GO:0003700">
    <property type="term" value="F:DNA-binding transcription factor activity"/>
    <property type="evidence" value="ECO:0007669"/>
    <property type="project" value="InterPro"/>
</dbReference>
<dbReference type="Proteomes" id="UP000178919">
    <property type="component" value="Unassembled WGS sequence"/>
</dbReference>
<proteinExistence type="predicted"/>
<name>A0A1F6EZ07_9BACT</name>
<comment type="caution">
    <text evidence="2">The sequence shown here is derived from an EMBL/GenBank/DDBJ whole genome shotgun (WGS) entry which is preliminary data.</text>
</comment>
<dbReference type="InterPro" id="IPR013324">
    <property type="entry name" value="RNA_pol_sigma_r3/r4-like"/>
</dbReference>
<reference evidence="2 3" key="1">
    <citation type="journal article" date="2016" name="Nat. Commun.">
        <title>Thousands of microbial genomes shed light on interconnected biogeochemical processes in an aquifer system.</title>
        <authorList>
            <person name="Anantharaman K."/>
            <person name="Brown C.T."/>
            <person name="Hug L.A."/>
            <person name="Sharon I."/>
            <person name="Castelle C.J."/>
            <person name="Probst A.J."/>
            <person name="Thomas B.C."/>
            <person name="Singh A."/>
            <person name="Wilkins M.J."/>
            <person name="Karaoz U."/>
            <person name="Brodie E.L."/>
            <person name="Williams K.H."/>
            <person name="Hubbard S.S."/>
            <person name="Banfield J.F."/>
        </authorList>
    </citation>
    <scope>NUCLEOTIDE SEQUENCE [LARGE SCALE GENOMIC DNA]</scope>
</reference>
<dbReference type="SUPFAM" id="SSF88659">
    <property type="entry name" value="Sigma3 and sigma4 domains of RNA polymerase sigma factors"/>
    <property type="match status" value="1"/>
</dbReference>
<dbReference type="InterPro" id="IPR038087">
    <property type="entry name" value="RNAP_delta_N_dom_sf"/>
</dbReference>
<gene>
    <name evidence="2" type="ORF">A3J11_00450</name>
</gene>
<dbReference type="EMBL" id="MFMJ01000043">
    <property type="protein sequence ID" value="OGG78848.1"/>
    <property type="molecule type" value="Genomic_DNA"/>
</dbReference>
<evidence type="ECO:0000259" key="1">
    <source>
        <dbReference type="Pfam" id="PF04545"/>
    </source>
</evidence>
<dbReference type="Gene3D" id="1.10.10.1250">
    <property type="entry name" value="RNA polymerase, subunit delta, N-terminal domain"/>
    <property type="match status" value="1"/>
</dbReference>
<dbReference type="Gene3D" id="1.10.10.10">
    <property type="entry name" value="Winged helix-like DNA-binding domain superfamily/Winged helix DNA-binding domain"/>
    <property type="match status" value="1"/>
</dbReference>
<dbReference type="Pfam" id="PF04545">
    <property type="entry name" value="Sigma70_r4"/>
    <property type="match status" value="1"/>
</dbReference>
<dbReference type="InterPro" id="IPR007630">
    <property type="entry name" value="RNA_pol_sigma70_r4"/>
</dbReference>
<protein>
    <recommendedName>
        <fullName evidence="1">RNA polymerase sigma-70 region 4 domain-containing protein</fullName>
    </recommendedName>
</protein>
<dbReference type="InterPro" id="IPR036388">
    <property type="entry name" value="WH-like_DNA-bd_sf"/>
</dbReference>
<evidence type="ECO:0000313" key="3">
    <source>
        <dbReference type="Proteomes" id="UP000178919"/>
    </source>
</evidence>
<dbReference type="AlphaFoldDB" id="A0A1F6EZ07"/>
<organism evidence="2 3">
    <name type="scientific">Candidatus Kaiserbacteria bacterium RIFCSPLOWO2_02_FULL_55_12</name>
    <dbReference type="NCBI Taxonomy" id="1798522"/>
    <lineage>
        <taxon>Bacteria</taxon>
        <taxon>Candidatus Kaiseribacteriota</taxon>
    </lineage>
</organism>
<evidence type="ECO:0000313" key="2">
    <source>
        <dbReference type="EMBL" id="OGG78848.1"/>
    </source>
</evidence>